<evidence type="ECO:0000256" key="1">
    <source>
        <dbReference type="ARBA" id="ARBA00022448"/>
    </source>
</evidence>
<keyword evidence="3 6" id="KW-0479">Metal-binding</keyword>
<reference evidence="9 10" key="1">
    <citation type="submission" date="2018-01" db="EMBL/GenBank/DDBJ databases">
        <title>Deinococcus koreensis sp. nov., a radiation-resistant bacterium isolated from river water.</title>
        <authorList>
            <person name="Choi A."/>
        </authorList>
    </citation>
    <scope>NUCLEOTIDE SEQUENCE [LARGE SCALE GENOMIC DNA]</scope>
    <source>
        <strain evidence="9 10">SJW1-2</strain>
    </source>
</reference>
<keyword evidence="7" id="KW-1133">Transmembrane helix</keyword>
<dbReference type="EMBL" id="PPPD01000003">
    <property type="protein sequence ID" value="PNY79556.1"/>
    <property type="molecule type" value="Genomic_DNA"/>
</dbReference>
<keyword evidence="2 6" id="KW-0349">Heme</keyword>
<dbReference type="PANTHER" id="PTHR37823">
    <property type="entry name" value="CYTOCHROME C-553-LIKE"/>
    <property type="match status" value="1"/>
</dbReference>
<dbReference type="GO" id="GO:0020037">
    <property type="term" value="F:heme binding"/>
    <property type="evidence" value="ECO:0007669"/>
    <property type="project" value="InterPro"/>
</dbReference>
<organism evidence="9 10">
    <name type="scientific">Deinococcus koreensis</name>
    <dbReference type="NCBI Taxonomy" id="2054903"/>
    <lineage>
        <taxon>Bacteria</taxon>
        <taxon>Thermotogati</taxon>
        <taxon>Deinococcota</taxon>
        <taxon>Deinococci</taxon>
        <taxon>Deinococcales</taxon>
        <taxon>Deinococcaceae</taxon>
        <taxon>Deinococcus</taxon>
    </lineage>
</organism>
<comment type="caution">
    <text evidence="9">The sequence shown here is derived from an EMBL/GenBank/DDBJ whole genome shotgun (WGS) entry which is preliminary data.</text>
</comment>
<accession>A0A2K3USN9</accession>
<proteinExistence type="predicted"/>
<keyword evidence="7" id="KW-0812">Transmembrane</keyword>
<feature type="transmembrane region" description="Helical" evidence="7">
    <location>
        <begin position="12"/>
        <end position="30"/>
    </location>
</feature>
<name>A0A2K3USN9_9DEIO</name>
<evidence type="ECO:0000313" key="10">
    <source>
        <dbReference type="Proteomes" id="UP000236379"/>
    </source>
</evidence>
<keyword evidence="7" id="KW-0472">Membrane</keyword>
<keyword evidence="10" id="KW-1185">Reference proteome</keyword>
<feature type="domain" description="Cytochrome c" evidence="8">
    <location>
        <begin position="51"/>
        <end position="139"/>
    </location>
</feature>
<dbReference type="PANTHER" id="PTHR37823:SF1">
    <property type="entry name" value="CYTOCHROME C-553-LIKE"/>
    <property type="match status" value="1"/>
</dbReference>
<dbReference type="AlphaFoldDB" id="A0A2K3USN9"/>
<dbReference type="Proteomes" id="UP000236379">
    <property type="component" value="Unassembled WGS sequence"/>
</dbReference>
<keyword evidence="1" id="KW-0813">Transport</keyword>
<evidence type="ECO:0000256" key="2">
    <source>
        <dbReference type="ARBA" id="ARBA00022617"/>
    </source>
</evidence>
<evidence type="ECO:0000256" key="5">
    <source>
        <dbReference type="ARBA" id="ARBA00023004"/>
    </source>
</evidence>
<dbReference type="SUPFAM" id="SSF46626">
    <property type="entry name" value="Cytochrome c"/>
    <property type="match status" value="1"/>
</dbReference>
<evidence type="ECO:0000256" key="7">
    <source>
        <dbReference type="SAM" id="Phobius"/>
    </source>
</evidence>
<dbReference type="InterPro" id="IPR051811">
    <property type="entry name" value="Cytochrome_c550/c551-like"/>
</dbReference>
<evidence type="ECO:0000256" key="4">
    <source>
        <dbReference type="ARBA" id="ARBA00022982"/>
    </source>
</evidence>
<dbReference type="RefSeq" id="WP_103314070.1">
    <property type="nucleotide sequence ID" value="NZ_PPPD01000003.1"/>
</dbReference>
<dbReference type="GO" id="GO:0009055">
    <property type="term" value="F:electron transfer activity"/>
    <property type="evidence" value="ECO:0007669"/>
    <property type="project" value="InterPro"/>
</dbReference>
<sequence>MGGADSISGRELAAFGAFALLALAVGFGSYRAGHQLAGSQGAAGMSAPLANAPVNGATLYASACAGCHGAAGTGGIGPALQDTAAWTDAQFATAVLRGLDDQGRELSAVMPRFEQAGLDGAPPTAEQVAALHAFIRALKSP</sequence>
<dbReference type="InterPro" id="IPR009056">
    <property type="entry name" value="Cyt_c-like_dom"/>
</dbReference>
<dbReference type="PROSITE" id="PS51007">
    <property type="entry name" value="CYTC"/>
    <property type="match status" value="1"/>
</dbReference>
<dbReference type="Gene3D" id="1.10.760.10">
    <property type="entry name" value="Cytochrome c-like domain"/>
    <property type="match status" value="1"/>
</dbReference>
<evidence type="ECO:0000256" key="3">
    <source>
        <dbReference type="ARBA" id="ARBA00022723"/>
    </source>
</evidence>
<keyword evidence="5 6" id="KW-0408">Iron</keyword>
<dbReference type="InterPro" id="IPR036909">
    <property type="entry name" value="Cyt_c-like_dom_sf"/>
</dbReference>
<evidence type="ECO:0000313" key="9">
    <source>
        <dbReference type="EMBL" id="PNY79556.1"/>
    </source>
</evidence>
<dbReference type="OrthoDB" id="68492at2"/>
<dbReference type="Pfam" id="PF13442">
    <property type="entry name" value="Cytochrome_CBB3"/>
    <property type="match status" value="1"/>
</dbReference>
<keyword evidence="4" id="KW-0249">Electron transport</keyword>
<dbReference type="GO" id="GO:0046872">
    <property type="term" value="F:metal ion binding"/>
    <property type="evidence" value="ECO:0007669"/>
    <property type="project" value="UniProtKB-KW"/>
</dbReference>
<evidence type="ECO:0000256" key="6">
    <source>
        <dbReference type="PROSITE-ProRule" id="PRU00433"/>
    </source>
</evidence>
<gene>
    <name evidence="9" type="ORF">CVO96_19215</name>
</gene>
<protein>
    <submittedName>
        <fullName evidence="9">Cytochrome c, class I</fullName>
    </submittedName>
</protein>
<evidence type="ECO:0000259" key="8">
    <source>
        <dbReference type="PROSITE" id="PS51007"/>
    </source>
</evidence>